<dbReference type="Pfam" id="PF03932">
    <property type="entry name" value="CutC"/>
    <property type="match status" value="1"/>
</dbReference>
<dbReference type="InterPro" id="IPR036822">
    <property type="entry name" value="CutC-like_dom_sf"/>
</dbReference>
<dbReference type="Gene3D" id="3.20.20.380">
    <property type="entry name" value="Copper homeostasis (CutC) domain"/>
    <property type="match status" value="1"/>
</dbReference>
<accession>A0A7W6MWX4</accession>
<evidence type="ECO:0000313" key="3">
    <source>
        <dbReference type="EMBL" id="MBB4024409.1"/>
    </source>
</evidence>
<evidence type="ECO:0000256" key="1">
    <source>
        <dbReference type="ARBA" id="ARBA00007768"/>
    </source>
</evidence>
<proteinExistence type="inferred from homology"/>
<protein>
    <recommendedName>
        <fullName evidence="2">PF03932 family protein CutC</fullName>
    </recommendedName>
</protein>
<comment type="caution">
    <text evidence="3">The sequence shown here is derived from an EMBL/GenBank/DDBJ whole genome shotgun (WGS) entry which is preliminary data.</text>
</comment>
<dbReference type="SUPFAM" id="SSF110395">
    <property type="entry name" value="CutC-like"/>
    <property type="match status" value="1"/>
</dbReference>
<evidence type="ECO:0000313" key="4">
    <source>
        <dbReference type="Proteomes" id="UP000546007"/>
    </source>
</evidence>
<organism evidence="3 4">
    <name type="scientific">Butyricimonas faecihominis</name>
    <dbReference type="NCBI Taxonomy" id="1472416"/>
    <lineage>
        <taxon>Bacteria</taxon>
        <taxon>Pseudomonadati</taxon>
        <taxon>Bacteroidota</taxon>
        <taxon>Bacteroidia</taxon>
        <taxon>Bacteroidales</taxon>
        <taxon>Odoribacteraceae</taxon>
        <taxon>Butyricimonas</taxon>
    </lineage>
</organism>
<keyword evidence="4" id="KW-1185">Reference proteome</keyword>
<dbReference type="GeneID" id="93100626"/>
<dbReference type="Proteomes" id="UP000546007">
    <property type="component" value="Unassembled WGS sequence"/>
</dbReference>
<comment type="subcellular location">
    <subcellularLocation>
        <location evidence="2">Cytoplasm</location>
    </subcellularLocation>
</comment>
<dbReference type="EMBL" id="JACIES010000001">
    <property type="protein sequence ID" value="MBB4024409.1"/>
    <property type="molecule type" value="Genomic_DNA"/>
</dbReference>
<reference evidence="3 4" key="1">
    <citation type="submission" date="2020-08" db="EMBL/GenBank/DDBJ databases">
        <title>Genomic Encyclopedia of Type Strains, Phase IV (KMG-IV): sequencing the most valuable type-strain genomes for metagenomic binning, comparative biology and taxonomic classification.</title>
        <authorList>
            <person name="Goeker M."/>
        </authorList>
    </citation>
    <scope>NUCLEOTIDE SEQUENCE [LARGE SCALE GENOMIC DNA]</scope>
    <source>
        <strain evidence="3 4">DSM 105721</strain>
    </source>
</reference>
<dbReference type="InterPro" id="IPR005627">
    <property type="entry name" value="CutC-like"/>
</dbReference>
<comment type="similarity">
    <text evidence="1 2">Belongs to the CutC family.</text>
</comment>
<comment type="caution">
    <text evidence="2">Once thought to be involved in copper homeostasis, experiments in E.coli have shown this is not the case.</text>
</comment>
<dbReference type="PANTHER" id="PTHR12598">
    <property type="entry name" value="COPPER HOMEOSTASIS PROTEIN CUTC"/>
    <property type="match status" value="1"/>
</dbReference>
<dbReference type="PANTHER" id="PTHR12598:SF0">
    <property type="entry name" value="COPPER HOMEOSTASIS PROTEIN CUTC HOMOLOG"/>
    <property type="match status" value="1"/>
</dbReference>
<dbReference type="GO" id="GO:0005737">
    <property type="term" value="C:cytoplasm"/>
    <property type="evidence" value="ECO:0007669"/>
    <property type="project" value="UniProtKB-SubCell"/>
</dbReference>
<dbReference type="FunFam" id="3.20.20.380:FF:000001">
    <property type="entry name" value="Copper homeostasis protein CutC"/>
    <property type="match status" value="1"/>
</dbReference>
<keyword evidence="2" id="KW-0963">Cytoplasm</keyword>
<evidence type="ECO:0000256" key="2">
    <source>
        <dbReference type="HAMAP-Rule" id="MF_00795"/>
    </source>
</evidence>
<gene>
    <name evidence="2" type="primary">cutC</name>
    <name evidence="3" type="ORF">GGR14_000170</name>
</gene>
<name>A0A7W6MWX4_9BACT</name>
<dbReference type="RefSeq" id="WP_183312847.1">
    <property type="nucleotide sequence ID" value="NZ_AP028155.1"/>
</dbReference>
<dbReference type="HAMAP" id="MF_00795">
    <property type="entry name" value="CutC"/>
    <property type="match status" value="1"/>
</dbReference>
<dbReference type="AlphaFoldDB" id="A0A7W6MWX4"/>
<sequence>MKNNIEVEICTFSLESCLNAQLAGASRVELCSGMYDGGTTPSAAMIRMAREKLSIQLYVMIRPRGGDFLYSDLEFEVMKEDIRFAKECRADGVVLGILNADGSVDVQRTRELVELAAPLKVTFHRAIDMTRNMEEALEGIIQAGCYRVLTSGGRNTVSEGMEQIKALVEQAKGRVQIMAGSGVNAANANTLITLGVDAIHLSGKSSRDSEMEFRNPNVFMGGVSGLPEYEQYYSDVEKIKAVLDNVKFRI</sequence>
<dbReference type="GO" id="GO:0005507">
    <property type="term" value="F:copper ion binding"/>
    <property type="evidence" value="ECO:0007669"/>
    <property type="project" value="TreeGrafter"/>
</dbReference>